<feature type="transmembrane region" description="Helical" evidence="1">
    <location>
        <begin position="72"/>
        <end position="95"/>
    </location>
</feature>
<evidence type="ECO:0000256" key="1">
    <source>
        <dbReference type="SAM" id="Phobius"/>
    </source>
</evidence>
<feature type="transmembrane region" description="Helical" evidence="1">
    <location>
        <begin position="12"/>
        <end position="31"/>
    </location>
</feature>
<gene>
    <name evidence="2" type="ORF">CARN7_1529</name>
</gene>
<keyword evidence="1" id="KW-1133">Transmembrane helix</keyword>
<evidence type="ECO:0000313" key="2">
    <source>
        <dbReference type="EMBL" id="CBI10734.1"/>
    </source>
</evidence>
<dbReference type="EMBL" id="CABR01000102">
    <property type="protein sequence ID" value="CBI10734.1"/>
    <property type="molecule type" value="Genomic_DNA"/>
</dbReference>
<keyword evidence="1" id="KW-0812">Transmembrane</keyword>
<accession>E6QU12</accession>
<name>E6QU12_9ZZZZ</name>
<organism evidence="2">
    <name type="scientific">mine drainage metagenome</name>
    <dbReference type="NCBI Taxonomy" id="410659"/>
    <lineage>
        <taxon>unclassified sequences</taxon>
        <taxon>metagenomes</taxon>
        <taxon>ecological metagenomes</taxon>
    </lineage>
</organism>
<feature type="transmembrane region" description="Helical" evidence="1">
    <location>
        <begin position="43"/>
        <end position="60"/>
    </location>
</feature>
<dbReference type="AlphaFoldDB" id="E6QU12"/>
<comment type="caution">
    <text evidence="2">The sequence shown here is derived from an EMBL/GenBank/DDBJ whole genome shotgun (WGS) entry which is preliminary data.</text>
</comment>
<reference evidence="2" key="1">
    <citation type="submission" date="2009-10" db="EMBL/GenBank/DDBJ databases">
        <title>Diversity of trophic interactions inside an arsenic-rich microbial ecosystem.</title>
        <authorList>
            <person name="Bertin P.N."/>
            <person name="Heinrich-Salmeron A."/>
            <person name="Pelletier E."/>
            <person name="Goulhen-Chollet F."/>
            <person name="Arsene-Ploetze F."/>
            <person name="Gallien S."/>
            <person name="Calteau A."/>
            <person name="Vallenet D."/>
            <person name="Casiot C."/>
            <person name="Chane-Woon-Ming B."/>
            <person name="Giloteaux L."/>
            <person name="Barakat M."/>
            <person name="Bonnefoy V."/>
            <person name="Bruneel O."/>
            <person name="Chandler M."/>
            <person name="Cleiss J."/>
            <person name="Duran R."/>
            <person name="Elbaz-Poulichet F."/>
            <person name="Fonknechten N."/>
            <person name="Lauga B."/>
            <person name="Mornico D."/>
            <person name="Ortet P."/>
            <person name="Schaeffer C."/>
            <person name="Siguier P."/>
            <person name="Alexander Thil Smith A."/>
            <person name="Van Dorsselaer A."/>
            <person name="Weissenbach J."/>
            <person name="Medigue C."/>
            <person name="Le Paslier D."/>
        </authorList>
    </citation>
    <scope>NUCLEOTIDE SEQUENCE</scope>
</reference>
<proteinExistence type="predicted"/>
<protein>
    <submittedName>
        <fullName evidence="2">Uncharacterized protein</fullName>
    </submittedName>
</protein>
<sequence length="103" mass="11474">MDFSTLGSITTILDFTAIIIMFYCLYLVFSLKANIPGGVVGKSWNLLSLLVIVFTLGYLLTPFFDQIPDDVLRLLVAVVFAAGAVYVMVTIRMVYTVIRELVE</sequence>
<keyword evidence="1" id="KW-0472">Membrane</keyword>